<evidence type="ECO:0000256" key="12">
    <source>
        <dbReference type="ARBA" id="ARBA00081141"/>
    </source>
</evidence>
<gene>
    <name evidence="15" type="ORF">COU81_00815</name>
</gene>
<dbReference type="GO" id="GO:0051539">
    <property type="term" value="F:4 iron, 4 sulfur cluster binding"/>
    <property type="evidence" value="ECO:0007669"/>
    <property type="project" value="UniProtKB-KW"/>
</dbReference>
<dbReference type="FunFam" id="3.80.30.20:FF:000001">
    <property type="entry name" value="tRNA-2-methylthio-N(6)-dimethylallyladenosine synthase 2"/>
    <property type="match status" value="1"/>
</dbReference>
<dbReference type="PROSITE" id="PS51449">
    <property type="entry name" value="MTTASE_N"/>
    <property type="match status" value="1"/>
</dbReference>
<dbReference type="GO" id="GO:0035597">
    <property type="term" value="F:tRNA-2-methylthio-N(6)-dimethylallyladenosine(37) synthase activity"/>
    <property type="evidence" value="ECO:0007669"/>
    <property type="project" value="UniProtKB-EC"/>
</dbReference>
<dbReference type="Pfam" id="PF04055">
    <property type="entry name" value="Radical_SAM"/>
    <property type="match status" value="1"/>
</dbReference>
<dbReference type="AlphaFoldDB" id="A0A2M8KEY1"/>
<dbReference type="Proteomes" id="UP000231450">
    <property type="component" value="Unassembled WGS sequence"/>
</dbReference>
<dbReference type="InterPro" id="IPR005839">
    <property type="entry name" value="Methylthiotransferase"/>
</dbReference>
<keyword evidence="8" id="KW-0411">Iron-sulfur</keyword>
<keyword evidence="7" id="KW-0408">Iron</keyword>
<organism evidence="15 16">
    <name type="scientific">Candidatus Portnoybacteria bacterium CG10_big_fil_rev_8_21_14_0_10_36_7</name>
    <dbReference type="NCBI Taxonomy" id="1974812"/>
    <lineage>
        <taxon>Bacteria</taxon>
        <taxon>Candidatus Portnoyibacteriota</taxon>
    </lineage>
</organism>
<dbReference type="InterPro" id="IPR023404">
    <property type="entry name" value="rSAM_horseshoe"/>
</dbReference>
<dbReference type="SFLD" id="SFLDS00029">
    <property type="entry name" value="Radical_SAM"/>
    <property type="match status" value="1"/>
</dbReference>
<comment type="caution">
    <text evidence="15">The sequence shown here is derived from an EMBL/GenBank/DDBJ whole genome shotgun (WGS) entry which is preliminary data.</text>
</comment>
<evidence type="ECO:0000259" key="13">
    <source>
        <dbReference type="PROSITE" id="PS51449"/>
    </source>
</evidence>
<keyword evidence="3" id="KW-0004">4Fe-4S</keyword>
<dbReference type="EC" id="2.8.4.3" evidence="9"/>
<dbReference type="InterPro" id="IPR007197">
    <property type="entry name" value="rSAM"/>
</dbReference>
<dbReference type="CDD" id="cd01335">
    <property type="entry name" value="Radical_SAM"/>
    <property type="match status" value="1"/>
</dbReference>
<dbReference type="InterPro" id="IPR038135">
    <property type="entry name" value="Methylthiotransferase_N_sf"/>
</dbReference>
<dbReference type="Pfam" id="PF00919">
    <property type="entry name" value="UPF0004"/>
    <property type="match status" value="1"/>
</dbReference>
<dbReference type="PANTHER" id="PTHR43020">
    <property type="entry name" value="CDK5 REGULATORY SUBUNIT-ASSOCIATED PROTEIN 1"/>
    <property type="match status" value="1"/>
</dbReference>
<dbReference type="Gene3D" id="3.80.30.20">
    <property type="entry name" value="tm_1862 like domain"/>
    <property type="match status" value="1"/>
</dbReference>
<evidence type="ECO:0000256" key="2">
    <source>
        <dbReference type="ARBA" id="ARBA00003234"/>
    </source>
</evidence>
<dbReference type="Gene3D" id="3.40.50.12160">
    <property type="entry name" value="Methylthiotransferase, N-terminal domain"/>
    <property type="match status" value="1"/>
</dbReference>
<dbReference type="SMART" id="SM00729">
    <property type="entry name" value="Elp3"/>
    <property type="match status" value="1"/>
</dbReference>
<dbReference type="InterPro" id="IPR006638">
    <property type="entry name" value="Elp3/MiaA/NifB-like_rSAM"/>
</dbReference>
<evidence type="ECO:0000256" key="10">
    <source>
        <dbReference type="ARBA" id="ARBA00068570"/>
    </source>
</evidence>
<comment type="cofactor">
    <cofactor evidence="1">
        <name>[4Fe-4S] cluster</name>
        <dbReference type="ChEBI" id="CHEBI:49883"/>
    </cofactor>
</comment>
<evidence type="ECO:0000313" key="16">
    <source>
        <dbReference type="Proteomes" id="UP000231450"/>
    </source>
</evidence>
<dbReference type="EMBL" id="PFDW01000015">
    <property type="protein sequence ID" value="PJE58443.1"/>
    <property type="molecule type" value="Genomic_DNA"/>
</dbReference>
<feature type="domain" description="Radical SAM core" evidence="14">
    <location>
        <begin position="135"/>
        <end position="348"/>
    </location>
</feature>
<evidence type="ECO:0000256" key="1">
    <source>
        <dbReference type="ARBA" id="ARBA00001966"/>
    </source>
</evidence>
<dbReference type="FunFam" id="3.40.50.12160:FF:000003">
    <property type="entry name" value="CDK5 regulatory subunit-associated protein 1"/>
    <property type="match status" value="1"/>
</dbReference>
<evidence type="ECO:0000256" key="3">
    <source>
        <dbReference type="ARBA" id="ARBA00022485"/>
    </source>
</evidence>
<keyword evidence="6" id="KW-0479">Metal-binding</keyword>
<protein>
    <recommendedName>
        <fullName evidence="10">tRNA-2-methylthio-N(6)-dimethylallyladenosine synthase</fullName>
        <ecNumber evidence="9">2.8.4.3</ecNumber>
    </recommendedName>
    <alternativeName>
        <fullName evidence="12">(Dimethylallyl)adenosine tRNA methylthiotransferase MiaB</fullName>
    </alternativeName>
    <alternativeName>
        <fullName evidence="11">tRNA-i(6)A37 methylthiotransferase</fullName>
    </alternativeName>
</protein>
<name>A0A2M8KEY1_9BACT</name>
<dbReference type="PROSITE" id="PS51918">
    <property type="entry name" value="RADICAL_SAM"/>
    <property type="match status" value="1"/>
</dbReference>
<feature type="domain" description="MTTase N-terminal" evidence="13">
    <location>
        <begin position="2"/>
        <end position="115"/>
    </location>
</feature>
<dbReference type="GO" id="GO:0005829">
    <property type="term" value="C:cytosol"/>
    <property type="evidence" value="ECO:0007669"/>
    <property type="project" value="TreeGrafter"/>
</dbReference>
<evidence type="ECO:0000256" key="5">
    <source>
        <dbReference type="ARBA" id="ARBA00022691"/>
    </source>
</evidence>
<evidence type="ECO:0000256" key="7">
    <source>
        <dbReference type="ARBA" id="ARBA00023004"/>
    </source>
</evidence>
<dbReference type="PANTHER" id="PTHR43020:SF2">
    <property type="entry name" value="MITOCHONDRIAL TRNA METHYLTHIOTRANSFERASE CDK5RAP1"/>
    <property type="match status" value="1"/>
</dbReference>
<dbReference type="SUPFAM" id="SSF102114">
    <property type="entry name" value="Radical SAM enzymes"/>
    <property type="match status" value="1"/>
</dbReference>
<dbReference type="SFLD" id="SFLDG01082">
    <property type="entry name" value="B12-binding_domain_containing"/>
    <property type="match status" value="1"/>
</dbReference>
<evidence type="ECO:0000313" key="15">
    <source>
        <dbReference type="EMBL" id="PJE58443.1"/>
    </source>
</evidence>
<evidence type="ECO:0000256" key="4">
    <source>
        <dbReference type="ARBA" id="ARBA00022679"/>
    </source>
</evidence>
<keyword evidence="4 15" id="KW-0808">Transferase</keyword>
<dbReference type="InterPro" id="IPR058240">
    <property type="entry name" value="rSAM_sf"/>
</dbReference>
<keyword evidence="5" id="KW-0949">S-adenosyl-L-methionine</keyword>
<evidence type="ECO:0000256" key="11">
    <source>
        <dbReference type="ARBA" id="ARBA00080698"/>
    </source>
</evidence>
<sequence>MSNYHLFILGCQMNISDAERLRTVLNSIGYSETKDEKIADLIILVACSVRQTAIDRVHGKLVVWKRQKIKNPNRKIALTGCVLQADKKQFANRFDIIFDIKDMIKLPELLNESTNQRIIPNTLNLKNYLTIKPAQFSYTSAQIPIMTGCDNFCSYCAVPYTRDRETSRSQKEIVAEVKDLIRQGYKNITLLGQNVNSYKPSFIDLVKKIDAISGDYWVRFISNHPKDFSENLITFLKNSKHFAKYIHLPVQSGSDKILKLMRRPYKIAEYIKLAKKIKKNIPDICLSTDIIVGFPGETKADFEKSCALFKKIKYDLAYISQYSPRPGTVASKLQNNVLRTEKKLRKKK</sequence>
<dbReference type="GO" id="GO:0046872">
    <property type="term" value="F:metal ion binding"/>
    <property type="evidence" value="ECO:0007669"/>
    <property type="project" value="UniProtKB-KW"/>
</dbReference>
<reference evidence="16" key="1">
    <citation type="submission" date="2017-09" db="EMBL/GenBank/DDBJ databases">
        <title>Depth-based differentiation of microbial function through sediment-hosted aquifers and enrichment of novel symbionts in the deep terrestrial subsurface.</title>
        <authorList>
            <person name="Probst A.J."/>
            <person name="Ladd B."/>
            <person name="Jarett J.K."/>
            <person name="Geller-Mcgrath D.E."/>
            <person name="Sieber C.M.K."/>
            <person name="Emerson J.B."/>
            <person name="Anantharaman K."/>
            <person name="Thomas B.C."/>
            <person name="Malmstrom R."/>
            <person name="Stieglmeier M."/>
            <person name="Klingl A."/>
            <person name="Woyke T."/>
            <person name="Ryan C.M."/>
            <person name="Banfield J.F."/>
        </authorList>
    </citation>
    <scope>NUCLEOTIDE SEQUENCE [LARGE SCALE GENOMIC DNA]</scope>
</reference>
<proteinExistence type="predicted"/>
<evidence type="ECO:0000256" key="8">
    <source>
        <dbReference type="ARBA" id="ARBA00023014"/>
    </source>
</evidence>
<evidence type="ECO:0000259" key="14">
    <source>
        <dbReference type="PROSITE" id="PS51918"/>
    </source>
</evidence>
<dbReference type="InterPro" id="IPR013848">
    <property type="entry name" value="Methylthiotransferase_N"/>
</dbReference>
<comment type="function">
    <text evidence="2">Catalyzes the methylthiolation of N6-(dimethylallyl)adenosine (i(6)A), leading to the formation of 2-methylthio-N6-(dimethylallyl)adenosine (ms(2)i(6)A) at position 37 in tRNAs that read codons beginning with uridine.</text>
</comment>
<evidence type="ECO:0000256" key="6">
    <source>
        <dbReference type="ARBA" id="ARBA00022723"/>
    </source>
</evidence>
<dbReference type="SFLD" id="SFLDG01061">
    <property type="entry name" value="methylthiotransferase"/>
    <property type="match status" value="1"/>
</dbReference>
<evidence type="ECO:0000256" key="9">
    <source>
        <dbReference type="ARBA" id="ARBA00033765"/>
    </source>
</evidence>
<dbReference type="NCBIfam" id="TIGR00089">
    <property type="entry name" value="MiaB/RimO family radical SAM methylthiotransferase"/>
    <property type="match status" value="1"/>
</dbReference>
<accession>A0A2M8KEY1</accession>